<gene>
    <name evidence="3" type="ORF">RDWZM_010236</name>
</gene>
<dbReference type="Pfam" id="PF14681">
    <property type="entry name" value="UPRTase"/>
    <property type="match status" value="1"/>
</dbReference>
<dbReference type="FunFam" id="3.40.50.2020:FF:000090">
    <property type="entry name" value="Protein CBG07940"/>
    <property type="match status" value="1"/>
</dbReference>
<evidence type="ECO:0000313" key="4">
    <source>
        <dbReference type="Proteomes" id="UP001142055"/>
    </source>
</evidence>
<organism evidence="3 4">
    <name type="scientific">Blomia tropicalis</name>
    <name type="common">Mite</name>
    <dbReference type="NCBI Taxonomy" id="40697"/>
    <lineage>
        <taxon>Eukaryota</taxon>
        <taxon>Metazoa</taxon>
        <taxon>Ecdysozoa</taxon>
        <taxon>Arthropoda</taxon>
        <taxon>Chelicerata</taxon>
        <taxon>Arachnida</taxon>
        <taxon>Acari</taxon>
        <taxon>Acariformes</taxon>
        <taxon>Sarcoptiformes</taxon>
        <taxon>Astigmata</taxon>
        <taxon>Glycyphagoidea</taxon>
        <taxon>Echimyopodidae</taxon>
        <taxon>Blomia</taxon>
    </lineage>
</organism>
<dbReference type="InterPro" id="IPR000836">
    <property type="entry name" value="PRTase_dom"/>
</dbReference>
<dbReference type="SUPFAM" id="SSF53271">
    <property type="entry name" value="PRTase-like"/>
    <property type="match status" value="1"/>
</dbReference>
<dbReference type="Proteomes" id="UP001142055">
    <property type="component" value="Chromosome 4"/>
</dbReference>
<name>A0A9Q0RIJ7_BLOTA</name>
<evidence type="ECO:0000259" key="2">
    <source>
        <dbReference type="Pfam" id="PF14681"/>
    </source>
</evidence>
<feature type="compositionally biased region" description="Basic and acidic residues" evidence="1">
    <location>
        <begin position="27"/>
        <end position="36"/>
    </location>
</feature>
<evidence type="ECO:0000313" key="3">
    <source>
        <dbReference type="EMBL" id="KAJ6215736.1"/>
    </source>
</evidence>
<sequence length="386" mass="44374">MFIANGDLGHLMKRNIMELHGLTEEQYERMQRDQRNARRRPPPIRIQPLKEVDEDSDDNSNQEIYEINDYEFDDDDDDDLDEEDEEDSESETETEDETEYDEEEELSETESKTSHSTTKMDKSDHDHDQLTNDDGNVEKRLRKRKPKQRKPLLIEELDKMIVELRQQRFTLINPGMLTESMTRMVPNLRVMEPNDHIISLQTVIRDINSDRSNFVFTADRLIRLVIEEGLNELSFITKSVITPTGASYSGIEYLKANCGVSIVRSGEVMEKALRDCCRAIRIGKMVIQQDDDGKPHVVFSKLPSDVSLRKVLLLYPIMSTGMTVAKAISVLKKNGVKEGNIILINLFATPIAVRSLANKFNKITIQTVDVHPIVPNHFTKKYFGTD</sequence>
<accession>A0A9Q0RIJ7</accession>
<reference evidence="3" key="1">
    <citation type="submission" date="2022-12" db="EMBL/GenBank/DDBJ databases">
        <title>Genome assemblies of Blomia tropicalis.</title>
        <authorList>
            <person name="Cui Y."/>
        </authorList>
    </citation>
    <scope>NUCLEOTIDE SEQUENCE</scope>
    <source>
        <tissue evidence="3">Adult mites</tissue>
    </source>
</reference>
<dbReference type="EMBL" id="JAPWDV010000004">
    <property type="protein sequence ID" value="KAJ6215736.1"/>
    <property type="molecule type" value="Genomic_DNA"/>
</dbReference>
<dbReference type="InterPro" id="IPR029057">
    <property type="entry name" value="PRTase-like"/>
</dbReference>
<feature type="region of interest" description="Disordered" evidence="1">
    <location>
        <begin position="27"/>
        <end position="146"/>
    </location>
</feature>
<comment type="caution">
    <text evidence="3">The sequence shown here is derived from an EMBL/GenBank/DDBJ whole genome shotgun (WGS) entry which is preliminary data.</text>
</comment>
<dbReference type="Gene3D" id="3.40.50.2020">
    <property type="match status" value="1"/>
</dbReference>
<feature type="domain" description="Phosphoribosyltransferase" evidence="2">
    <location>
        <begin position="197"/>
        <end position="372"/>
    </location>
</feature>
<feature type="compositionally biased region" description="Basic and acidic residues" evidence="1">
    <location>
        <begin position="109"/>
        <end position="130"/>
    </location>
</feature>
<keyword evidence="4" id="KW-1185">Reference proteome</keyword>
<proteinExistence type="predicted"/>
<dbReference type="AlphaFoldDB" id="A0A9Q0RIJ7"/>
<feature type="compositionally biased region" description="Acidic residues" evidence="1">
    <location>
        <begin position="52"/>
        <end position="108"/>
    </location>
</feature>
<protein>
    <recommendedName>
        <fullName evidence="2">Phosphoribosyltransferase domain-containing protein</fullName>
    </recommendedName>
</protein>
<dbReference type="CDD" id="cd06223">
    <property type="entry name" value="PRTases_typeI"/>
    <property type="match status" value="1"/>
</dbReference>
<evidence type="ECO:0000256" key="1">
    <source>
        <dbReference type="SAM" id="MobiDB-lite"/>
    </source>
</evidence>